<name>A0A2P8ELZ1_9GAMM</name>
<evidence type="ECO:0000313" key="13">
    <source>
        <dbReference type="Proteomes" id="UP000242133"/>
    </source>
</evidence>
<reference evidence="12 13" key="1">
    <citation type="submission" date="2018-03" db="EMBL/GenBank/DDBJ databases">
        <title>Genomic Encyclopedia of Archaeal and Bacterial Type Strains, Phase II (KMG-II): from individual species to whole genera.</title>
        <authorList>
            <person name="Goeker M."/>
        </authorList>
    </citation>
    <scope>NUCLEOTIDE SEQUENCE [LARGE SCALE GENOMIC DNA]</scope>
    <source>
        <strain evidence="12 13">DSM 17586</strain>
    </source>
</reference>
<feature type="domain" description="M23ase beta-sheet core" evidence="9">
    <location>
        <begin position="335"/>
        <end position="431"/>
    </location>
</feature>
<evidence type="ECO:0000256" key="1">
    <source>
        <dbReference type="ARBA" id="ARBA00001947"/>
    </source>
</evidence>
<keyword evidence="8" id="KW-0472">Membrane</keyword>
<evidence type="ECO:0000256" key="6">
    <source>
        <dbReference type="ARBA" id="ARBA00022833"/>
    </source>
</evidence>
<keyword evidence="8" id="KW-0812">Transmembrane</keyword>
<dbReference type="OrthoDB" id="9805070at2"/>
<proteinExistence type="predicted"/>
<dbReference type="Gene3D" id="2.70.70.10">
    <property type="entry name" value="Glucose Permease (Domain IIA)"/>
    <property type="match status" value="1"/>
</dbReference>
<evidence type="ECO:0000256" key="2">
    <source>
        <dbReference type="ARBA" id="ARBA00004196"/>
    </source>
</evidence>
<dbReference type="PANTHER" id="PTHR21666:SF288">
    <property type="entry name" value="CELL DIVISION PROTEIN YTFB"/>
    <property type="match status" value="1"/>
</dbReference>
<keyword evidence="4" id="KW-0479">Metal-binding</keyword>
<dbReference type="GO" id="GO:0006508">
    <property type="term" value="P:proteolysis"/>
    <property type="evidence" value="ECO:0007669"/>
    <property type="project" value="UniProtKB-KW"/>
</dbReference>
<dbReference type="Gene3D" id="3.10.450.350">
    <property type="match status" value="2"/>
</dbReference>
<keyword evidence="8" id="KW-1133">Transmembrane helix</keyword>
<evidence type="ECO:0000256" key="8">
    <source>
        <dbReference type="SAM" id="Phobius"/>
    </source>
</evidence>
<evidence type="ECO:0000259" key="11">
    <source>
        <dbReference type="Pfam" id="PF19425"/>
    </source>
</evidence>
<dbReference type="GO" id="GO:0042834">
    <property type="term" value="F:peptidoglycan binding"/>
    <property type="evidence" value="ECO:0007669"/>
    <property type="project" value="InterPro"/>
</dbReference>
<dbReference type="InterPro" id="IPR011055">
    <property type="entry name" value="Dup_hybrid_motif"/>
</dbReference>
<keyword evidence="3" id="KW-0645">Protease</keyword>
<keyword evidence="5 12" id="KW-0378">Hydrolase</keyword>
<dbReference type="InterPro" id="IPR050570">
    <property type="entry name" value="Cell_wall_metabolism_enzyme"/>
</dbReference>
<evidence type="ECO:0000256" key="3">
    <source>
        <dbReference type="ARBA" id="ARBA00022670"/>
    </source>
</evidence>
<comment type="subcellular location">
    <subcellularLocation>
        <location evidence="2">Cell envelope</location>
    </subcellularLocation>
</comment>
<dbReference type="PANTHER" id="PTHR21666">
    <property type="entry name" value="PEPTIDASE-RELATED"/>
    <property type="match status" value="1"/>
</dbReference>
<organism evidence="12 13">
    <name type="scientific">Marinobacterium halophilum</name>
    <dbReference type="NCBI Taxonomy" id="267374"/>
    <lineage>
        <taxon>Bacteria</taxon>
        <taxon>Pseudomonadati</taxon>
        <taxon>Pseudomonadota</taxon>
        <taxon>Gammaproteobacteria</taxon>
        <taxon>Oceanospirillales</taxon>
        <taxon>Oceanospirillaceae</taxon>
        <taxon>Marinobacterium</taxon>
    </lineage>
</organism>
<evidence type="ECO:0000256" key="4">
    <source>
        <dbReference type="ARBA" id="ARBA00022723"/>
    </source>
</evidence>
<feature type="transmembrane region" description="Helical" evidence="8">
    <location>
        <begin position="34"/>
        <end position="53"/>
    </location>
</feature>
<comment type="cofactor">
    <cofactor evidence="1">
        <name>Zn(2+)</name>
        <dbReference type="ChEBI" id="CHEBI:29105"/>
    </cofactor>
</comment>
<dbReference type="AlphaFoldDB" id="A0A2P8ELZ1"/>
<dbReference type="Pfam" id="PF01551">
    <property type="entry name" value="Peptidase_M23"/>
    <property type="match status" value="1"/>
</dbReference>
<dbReference type="Pfam" id="PF04225">
    <property type="entry name" value="LysM_OapA"/>
    <property type="match status" value="1"/>
</dbReference>
<dbReference type="Proteomes" id="UP000242133">
    <property type="component" value="Unassembled WGS sequence"/>
</dbReference>
<dbReference type="SUPFAM" id="SSF51261">
    <property type="entry name" value="Duplicated hybrid motif"/>
    <property type="match status" value="1"/>
</dbReference>
<keyword evidence="6" id="KW-0862">Zinc</keyword>
<protein>
    <submittedName>
        <fullName evidence="12">Murein DD-endopeptidase MepM/ murein hydrolase activator NlpD</fullName>
    </submittedName>
</protein>
<dbReference type="CDD" id="cd12797">
    <property type="entry name" value="M23_peptidase"/>
    <property type="match status" value="1"/>
</dbReference>
<evidence type="ECO:0000259" key="10">
    <source>
        <dbReference type="Pfam" id="PF04225"/>
    </source>
</evidence>
<feature type="transmembrane region" description="Helical" evidence="8">
    <location>
        <begin position="6"/>
        <end position="27"/>
    </location>
</feature>
<dbReference type="GO" id="GO:0030313">
    <property type="term" value="C:cell envelope"/>
    <property type="evidence" value="ECO:0007669"/>
    <property type="project" value="UniProtKB-SubCell"/>
</dbReference>
<accession>A0A2P8ELZ1</accession>
<keyword evidence="13" id="KW-1185">Reference proteome</keyword>
<feature type="domain" description="Csd3-like second N-terminal" evidence="11">
    <location>
        <begin position="205"/>
        <end position="323"/>
    </location>
</feature>
<comment type="caution">
    <text evidence="12">The sequence shown here is derived from an EMBL/GenBank/DDBJ whole genome shotgun (WGS) entry which is preliminary data.</text>
</comment>
<dbReference type="Pfam" id="PF19425">
    <property type="entry name" value="Csd3_N2"/>
    <property type="match status" value="1"/>
</dbReference>
<dbReference type="InterPro" id="IPR016047">
    <property type="entry name" value="M23ase_b-sheet_dom"/>
</dbReference>
<feature type="domain" description="Opacity-associated protein A LysM-like" evidence="10">
    <location>
        <begin position="110"/>
        <end position="174"/>
    </location>
</feature>
<dbReference type="InterPro" id="IPR007340">
    <property type="entry name" value="LysM_Opacity-associatedA"/>
</dbReference>
<evidence type="ECO:0000256" key="5">
    <source>
        <dbReference type="ARBA" id="ARBA00022801"/>
    </source>
</evidence>
<dbReference type="GO" id="GO:0046872">
    <property type="term" value="F:metal ion binding"/>
    <property type="evidence" value="ECO:0007669"/>
    <property type="project" value="UniProtKB-KW"/>
</dbReference>
<dbReference type="GO" id="GO:0004222">
    <property type="term" value="F:metalloendopeptidase activity"/>
    <property type="evidence" value="ECO:0007669"/>
    <property type="project" value="TreeGrafter"/>
</dbReference>
<evidence type="ECO:0000313" key="12">
    <source>
        <dbReference type="EMBL" id="PSL10490.1"/>
    </source>
</evidence>
<evidence type="ECO:0000259" key="9">
    <source>
        <dbReference type="Pfam" id="PF01551"/>
    </source>
</evidence>
<dbReference type="EMBL" id="PYGI01000026">
    <property type="protein sequence ID" value="PSL10490.1"/>
    <property type="molecule type" value="Genomic_DNA"/>
</dbReference>
<sequence>MNFRYTLQSIGSLIASIGIFVTPLLLTLRRLPKLHLTSAAIALATSIGAALLWPESARIPPVPKHVALEASPTTSQPAQDTLTSSMPRMSDNILPAVMDQPAPIPERVENWVEYPIKSGDNLTTLFKRAGLGPRDVYKISQAVSGSESLQRLRPGQTFAFLIEDGLLRKLRHVQNRLNTTLIELTDSGYQVEKQVRTPDTRITYAEGTIKNSLFLDAAEAGLADNTIMQLAEIFAWDVDFALDLRTDDRFRVLYEQDYIDDEYLDQSRILAAEFTNRGRVFTAVRYTDSQGVSHYYTPTGDSMHKAFLRSPVDFRRISSGFKPERYHPVLGKKRPHRGVDYAAATGTPIRAAGDGKIIWRGTKGGYGRTLILQHGSNITTLYAHMSRYQKGLGNGSRVKQGQIIGYVGASGLATGPHLHYEFRIGGVHKNPLTVPLPAAAPVSAAERPAFEAEAVRLVTALKRQADTRLAMAPSENQP</sequence>
<dbReference type="InterPro" id="IPR045834">
    <property type="entry name" value="Csd3_N2"/>
</dbReference>
<keyword evidence="7" id="KW-0482">Metalloprotease</keyword>
<gene>
    <name evidence="12" type="ORF">CLV44_1262</name>
</gene>
<evidence type="ECO:0000256" key="7">
    <source>
        <dbReference type="ARBA" id="ARBA00023049"/>
    </source>
</evidence>